<dbReference type="InterPro" id="IPR029498">
    <property type="entry name" value="HeLo_dom"/>
</dbReference>
<reference evidence="2 3" key="1">
    <citation type="journal article" date="2018" name="PLoS Pathog.">
        <title>Evolution of structural diversity of trichothecenes, a family of toxins produced by plant pathogenic and entomopathogenic fungi.</title>
        <authorList>
            <person name="Proctor R.H."/>
            <person name="McCormick S.P."/>
            <person name="Kim H.S."/>
            <person name="Cardoza R.E."/>
            <person name="Stanley A.M."/>
            <person name="Lindo L."/>
            <person name="Kelly A."/>
            <person name="Brown D.W."/>
            <person name="Lee T."/>
            <person name="Vaughan M.M."/>
            <person name="Alexander N.J."/>
            <person name="Busman M."/>
            <person name="Gutierrez S."/>
        </authorList>
    </citation>
    <scope>NUCLEOTIDE SEQUENCE [LARGE SCALE GENOMIC DNA]</scope>
    <source>
        <strain evidence="2 3">IBT 40837</strain>
    </source>
</reference>
<dbReference type="OrthoDB" id="20872at2759"/>
<protein>
    <submittedName>
        <fullName evidence="2">Small s</fullName>
    </submittedName>
</protein>
<name>A0A395NHY2_TRIAR</name>
<sequence>MDAVHNTANILHFILNFFIHTQLAREFEAEFERYQLRLDILQTRLSRWAEASGIIHKMSGVPDPLIIEEETPIYPERIPAGQERTAVEVLAAIQDTLYKARRDATRMKADLTACCLQPRGADRCAPLGRQKLQLQMMGFLERRRVETAKMIGGMKWTFYKRDHFDRLIADISTLVADLEKLVNNQARERL</sequence>
<dbReference type="PANTHER" id="PTHR37542:SF3">
    <property type="entry name" value="PRION-INHIBITION AND PROPAGATION HELO DOMAIN-CONTAINING PROTEIN"/>
    <property type="match status" value="1"/>
</dbReference>
<dbReference type="STRING" id="490622.A0A395NHY2"/>
<accession>A0A395NHY2</accession>
<dbReference type="InterPro" id="IPR038305">
    <property type="entry name" value="HeLo_sf"/>
</dbReference>
<dbReference type="Gene3D" id="1.20.120.1020">
    <property type="entry name" value="Prion-inhibition and propagation, HeLo domain"/>
    <property type="match status" value="1"/>
</dbReference>
<keyword evidence="3" id="KW-1185">Reference proteome</keyword>
<feature type="domain" description="Prion-inhibition and propagation HeLo" evidence="1">
    <location>
        <begin position="18"/>
        <end position="187"/>
    </location>
</feature>
<evidence type="ECO:0000313" key="3">
    <source>
        <dbReference type="Proteomes" id="UP000266272"/>
    </source>
</evidence>
<dbReference type="AlphaFoldDB" id="A0A395NHY2"/>
<dbReference type="EMBL" id="PXOA01000423">
    <property type="protein sequence ID" value="RFU75589.1"/>
    <property type="molecule type" value="Genomic_DNA"/>
</dbReference>
<evidence type="ECO:0000259" key="1">
    <source>
        <dbReference type="Pfam" id="PF14479"/>
    </source>
</evidence>
<comment type="caution">
    <text evidence="2">The sequence shown here is derived from an EMBL/GenBank/DDBJ whole genome shotgun (WGS) entry which is preliminary data.</text>
</comment>
<gene>
    <name evidence="2" type="ORF">TARUN_6649</name>
</gene>
<dbReference type="Proteomes" id="UP000266272">
    <property type="component" value="Unassembled WGS sequence"/>
</dbReference>
<organism evidence="2 3">
    <name type="scientific">Trichoderma arundinaceum</name>
    <dbReference type="NCBI Taxonomy" id="490622"/>
    <lineage>
        <taxon>Eukaryota</taxon>
        <taxon>Fungi</taxon>
        <taxon>Dikarya</taxon>
        <taxon>Ascomycota</taxon>
        <taxon>Pezizomycotina</taxon>
        <taxon>Sordariomycetes</taxon>
        <taxon>Hypocreomycetidae</taxon>
        <taxon>Hypocreales</taxon>
        <taxon>Hypocreaceae</taxon>
        <taxon>Trichoderma</taxon>
    </lineage>
</organism>
<dbReference type="Pfam" id="PF14479">
    <property type="entry name" value="HeLo"/>
    <property type="match status" value="1"/>
</dbReference>
<evidence type="ECO:0000313" key="2">
    <source>
        <dbReference type="EMBL" id="RFU75589.1"/>
    </source>
</evidence>
<proteinExistence type="predicted"/>
<dbReference type="PANTHER" id="PTHR37542">
    <property type="entry name" value="HELO DOMAIN-CONTAINING PROTEIN-RELATED"/>
    <property type="match status" value="1"/>
</dbReference>